<dbReference type="Proteomes" id="UP000012073">
    <property type="component" value="Unassembled WGS sequence"/>
</dbReference>
<dbReference type="OrthoDB" id="10251113at2759"/>
<evidence type="ECO:0000313" key="4">
    <source>
        <dbReference type="Proteomes" id="UP000012073"/>
    </source>
</evidence>
<dbReference type="Gramene" id="CDF38779">
    <property type="protein sequence ID" value="CDF38779"/>
    <property type="gene ID" value="CHC_T00006212001"/>
</dbReference>
<dbReference type="GO" id="GO:0005737">
    <property type="term" value="C:cytoplasm"/>
    <property type="evidence" value="ECO:0007669"/>
    <property type="project" value="TreeGrafter"/>
</dbReference>
<accession>R7QL23</accession>
<dbReference type="OMA" id="NCICELA"/>
<sequence>MNRLFGLGNPPAYGVPAEDELPAGEKPSTNADGSLYISLPKKDGVMQQTCMYTSCRAIVRPTAKQHAFELVVSNTDEDDAASSVYPSDSVFAIEQSARFECADTQCGWSDRTTKRYSLDFDDASAASKFFDALATALFEAIHSREPRPDEEGDMRQLVSGQKAERPSEILVTSGELLRVSGELFNFNTTNDTFETIIPSVVVTINSAIAKEDRSRAYMMSVFQEDTGDAVFECEVNNDMNAQFYARTLSMVWMLNRFDEADTETQECDSNNQVCLSIVVESAEDFVSMRNQYSVCLFEVNHQASMEDLKLKEYDREYIIQSERDDVEPMEIEESGEEDEDRRVLEDERPQSRAGGLDENDGMANSQLAVSASSDRTFVVRGNQMGVFQTGDDGAKFKTTVRFKDPSGNGRSFLPSNILLHEQDKSMLVLDSQDPTKMMRMDLERGEIVDTWSGPLTKNTPVHAVHRVAKYSNLTDTKEFVGLNKNQLLRMDPRTREFIVQSKKYAASTRAKLGCVATTGSGHLAVASENGDVRLYDQIGKNAKTHLPGLGDNIIGIDVSEDGKYILATTAKYLVIINTVVQAESQHSGFLKSMGKHKPAPRKLVIKPEDIHKNRMGEINFTPAHFNTGSSLERSIVTSTGPFIVTWNFRSVKLGKLHNYNITRYMDNIVADDFAYNDDGRIVVTLPNDVTVARKR</sequence>
<name>R7QL23_CHOCR</name>
<organism evidence="3 4">
    <name type="scientific">Chondrus crispus</name>
    <name type="common">Carrageen Irish moss</name>
    <name type="synonym">Polymorpha crispa</name>
    <dbReference type="NCBI Taxonomy" id="2769"/>
    <lineage>
        <taxon>Eukaryota</taxon>
        <taxon>Rhodophyta</taxon>
        <taxon>Florideophyceae</taxon>
        <taxon>Rhodymeniophycidae</taxon>
        <taxon>Gigartinales</taxon>
        <taxon>Gigartinaceae</taxon>
        <taxon>Chondrus</taxon>
    </lineage>
</organism>
<dbReference type="SUPFAM" id="SSF101898">
    <property type="entry name" value="NHL repeat"/>
    <property type="match status" value="1"/>
</dbReference>
<dbReference type="AlphaFoldDB" id="R7QL23"/>
<evidence type="ECO:0000259" key="2">
    <source>
        <dbReference type="Pfam" id="PF08553"/>
    </source>
</evidence>
<dbReference type="PhylomeDB" id="R7QL23"/>
<feature type="compositionally biased region" description="Basic and acidic residues" evidence="1">
    <location>
        <begin position="340"/>
        <end position="350"/>
    </location>
</feature>
<dbReference type="PANTHER" id="PTHR31913:SF0">
    <property type="entry name" value="VACUOLAR IMPORT AND DEGRADATION PROTEIN 27"/>
    <property type="match status" value="1"/>
</dbReference>
<gene>
    <name evidence="3" type="ORF">CHC_T00006212001</name>
</gene>
<evidence type="ECO:0000256" key="1">
    <source>
        <dbReference type="SAM" id="MobiDB-lite"/>
    </source>
</evidence>
<proteinExistence type="predicted"/>
<dbReference type="GeneID" id="17326422"/>
<keyword evidence="4" id="KW-1185">Reference proteome</keyword>
<protein>
    <recommendedName>
        <fullName evidence="2">Vacuolar import/degradation Vid27 C-terminal domain-containing protein</fullName>
    </recommendedName>
</protein>
<dbReference type="EMBL" id="HG001967">
    <property type="protein sequence ID" value="CDF38779.1"/>
    <property type="molecule type" value="Genomic_DNA"/>
</dbReference>
<feature type="compositionally biased region" description="Acidic residues" evidence="1">
    <location>
        <begin position="324"/>
        <end position="339"/>
    </location>
</feature>
<evidence type="ECO:0000313" key="3">
    <source>
        <dbReference type="EMBL" id="CDF38779.1"/>
    </source>
</evidence>
<dbReference type="Gene3D" id="2.130.10.10">
    <property type="entry name" value="YVTN repeat-like/Quinoprotein amine dehydrogenase"/>
    <property type="match status" value="1"/>
</dbReference>
<dbReference type="InterPro" id="IPR015943">
    <property type="entry name" value="WD40/YVTN_repeat-like_dom_sf"/>
</dbReference>
<reference evidence="4" key="1">
    <citation type="journal article" date="2013" name="Proc. Natl. Acad. Sci. U.S.A.">
        <title>Genome structure and metabolic features in the red seaweed Chondrus crispus shed light on evolution of the Archaeplastida.</title>
        <authorList>
            <person name="Collen J."/>
            <person name="Porcel B."/>
            <person name="Carre W."/>
            <person name="Ball S.G."/>
            <person name="Chaparro C."/>
            <person name="Tonon T."/>
            <person name="Barbeyron T."/>
            <person name="Michel G."/>
            <person name="Noel B."/>
            <person name="Valentin K."/>
            <person name="Elias M."/>
            <person name="Artiguenave F."/>
            <person name="Arun A."/>
            <person name="Aury J.M."/>
            <person name="Barbosa-Neto J.F."/>
            <person name="Bothwell J.H."/>
            <person name="Bouget F.Y."/>
            <person name="Brillet L."/>
            <person name="Cabello-Hurtado F."/>
            <person name="Capella-Gutierrez S."/>
            <person name="Charrier B."/>
            <person name="Cladiere L."/>
            <person name="Cock J.M."/>
            <person name="Coelho S.M."/>
            <person name="Colleoni C."/>
            <person name="Czjzek M."/>
            <person name="Da Silva C."/>
            <person name="Delage L."/>
            <person name="Denoeud F."/>
            <person name="Deschamps P."/>
            <person name="Dittami S.M."/>
            <person name="Gabaldon T."/>
            <person name="Gachon C.M."/>
            <person name="Groisillier A."/>
            <person name="Herve C."/>
            <person name="Jabbari K."/>
            <person name="Katinka M."/>
            <person name="Kloareg B."/>
            <person name="Kowalczyk N."/>
            <person name="Labadie K."/>
            <person name="Leblanc C."/>
            <person name="Lopez P.J."/>
            <person name="McLachlan D.H."/>
            <person name="Meslet-Cladiere L."/>
            <person name="Moustafa A."/>
            <person name="Nehr Z."/>
            <person name="Nyvall Collen P."/>
            <person name="Panaud O."/>
            <person name="Partensky F."/>
            <person name="Poulain J."/>
            <person name="Rensing S.A."/>
            <person name="Rousvoal S."/>
            <person name="Samson G."/>
            <person name="Symeonidi A."/>
            <person name="Weissenbach J."/>
            <person name="Zambounis A."/>
            <person name="Wincker P."/>
            <person name="Boyen C."/>
        </authorList>
    </citation>
    <scope>NUCLEOTIDE SEQUENCE [LARGE SCALE GENOMIC DNA]</scope>
    <source>
        <strain evidence="4">cv. Stackhouse</strain>
    </source>
</reference>
<dbReference type="PANTHER" id="PTHR31913">
    <property type="entry name" value="VACUOLAR IMPORT AND DEGRADATION PROTEIN 27"/>
    <property type="match status" value="1"/>
</dbReference>
<dbReference type="Pfam" id="PF08553">
    <property type="entry name" value="VID27"/>
    <property type="match status" value="1"/>
</dbReference>
<dbReference type="InterPro" id="IPR013863">
    <property type="entry name" value="VID27_C"/>
</dbReference>
<dbReference type="GO" id="GO:0005634">
    <property type="term" value="C:nucleus"/>
    <property type="evidence" value="ECO:0007669"/>
    <property type="project" value="TreeGrafter"/>
</dbReference>
<dbReference type="KEGG" id="ccp:CHC_T00006212001"/>
<feature type="region of interest" description="Disordered" evidence="1">
    <location>
        <begin position="321"/>
        <end position="363"/>
    </location>
</feature>
<dbReference type="RefSeq" id="XP_005718684.1">
    <property type="nucleotide sequence ID" value="XM_005718627.1"/>
</dbReference>
<feature type="domain" description="Vacuolar import/degradation Vid27 C-terminal" evidence="2">
    <location>
        <begin position="363"/>
        <end position="694"/>
    </location>
</feature>
<dbReference type="InterPro" id="IPR040458">
    <property type="entry name" value="Vid27"/>
</dbReference>